<comment type="caution">
    <text evidence="2">The sequence shown here is derived from an EMBL/GenBank/DDBJ whole genome shotgun (WGS) entry which is preliminary data.</text>
</comment>
<keyword evidence="1" id="KW-1133">Transmembrane helix</keyword>
<evidence type="ECO:0000313" key="2">
    <source>
        <dbReference type="EMBL" id="MPW21938.1"/>
    </source>
</evidence>
<proteinExistence type="predicted"/>
<keyword evidence="1" id="KW-0472">Membrane</keyword>
<sequence>MLERIDLAVLNFPREFVTTMLPELVTALMAFFFAFYVPQLDKTGKLGIDFRRACQSPDRAEADGQQR</sequence>
<dbReference type="Proteomes" id="UP000484381">
    <property type="component" value="Unassembled WGS sequence"/>
</dbReference>
<evidence type="ECO:0000313" key="3">
    <source>
        <dbReference type="Proteomes" id="UP000484381"/>
    </source>
</evidence>
<dbReference type="EMBL" id="WHNP01000053">
    <property type="protein sequence ID" value="MPW21938.1"/>
    <property type="molecule type" value="Genomic_DNA"/>
</dbReference>
<name>A0A7X1NI41_9BURK</name>
<organism evidence="2 3">
    <name type="scientific">Paraburkholderia franconis</name>
    <dbReference type="NCBI Taxonomy" id="2654983"/>
    <lineage>
        <taxon>Bacteria</taxon>
        <taxon>Pseudomonadati</taxon>
        <taxon>Pseudomonadota</taxon>
        <taxon>Betaproteobacteria</taxon>
        <taxon>Burkholderiales</taxon>
        <taxon>Burkholderiaceae</taxon>
        <taxon>Paraburkholderia</taxon>
    </lineage>
</organism>
<gene>
    <name evidence="2" type="ORF">GCT13_35045</name>
</gene>
<dbReference type="AlphaFoldDB" id="A0A7X1NI41"/>
<evidence type="ECO:0000256" key="1">
    <source>
        <dbReference type="SAM" id="Phobius"/>
    </source>
</evidence>
<keyword evidence="1" id="KW-0812">Transmembrane</keyword>
<keyword evidence="3" id="KW-1185">Reference proteome</keyword>
<protein>
    <submittedName>
        <fullName evidence="2">Uncharacterized protein</fullName>
    </submittedName>
</protein>
<reference evidence="2 3" key="1">
    <citation type="submission" date="2019-10" db="EMBL/GenBank/DDBJ databases">
        <title>Paraburkholderia sp. isolated from nodules of Mimosa pudica from Brazilian Atlantic Forest soils.</title>
        <authorList>
            <person name="Paulitsch F."/>
            <person name="Hungria M."/>
            <person name="Dall'Agnol R."/>
        </authorList>
    </citation>
    <scope>NUCLEOTIDE SEQUENCE [LARGE SCALE GENOMIC DNA]</scope>
    <source>
        <strain evidence="2 3">CNPSo 3157</strain>
    </source>
</reference>
<accession>A0A7X1NI41</accession>
<feature type="transmembrane region" description="Helical" evidence="1">
    <location>
        <begin position="20"/>
        <end position="37"/>
    </location>
</feature>
<dbReference type="RefSeq" id="WP_152766216.1">
    <property type="nucleotide sequence ID" value="NZ_WHNP01000053.1"/>
</dbReference>